<dbReference type="RefSeq" id="WP_106139171.1">
    <property type="nucleotide sequence ID" value="NZ_PVTE01000015.1"/>
</dbReference>
<dbReference type="Proteomes" id="UP000238375">
    <property type="component" value="Unassembled WGS sequence"/>
</dbReference>
<dbReference type="EMBL" id="PVTE01000015">
    <property type="protein sequence ID" value="PRY35036.1"/>
    <property type="molecule type" value="Genomic_DNA"/>
</dbReference>
<organism evidence="1 2">
    <name type="scientific">Spirosoma oryzae</name>
    <dbReference type="NCBI Taxonomy" id="1469603"/>
    <lineage>
        <taxon>Bacteria</taxon>
        <taxon>Pseudomonadati</taxon>
        <taxon>Bacteroidota</taxon>
        <taxon>Cytophagia</taxon>
        <taxon>Cytophagales</taxon>
        <taxon>Cytophagaceae</taxon>
        <taxon>Spirosoma</taxon>
    </lineage>
</organism>
<protein>
    <submittedName>
        <fullName evidence="1">Uncharacterized protein</fullName>
    </submittedName>
</protein>
<keyword evidence="2" id="KW-1185">Reference proteome</keyword>
<dbReference type="OrthoDB" id="935128at2"/>
<name>A0A2T0SNS9_9BACT</name>
<evidence type="ECO:0000313" key="1">
    <source>
        <dbReference type="EMBL" id="PRY35036.1"/>
    </source>
</evidence>
<proteinExistence type="predicted"/>
<dbReference type="AlphaFoldDB" id="A0A2T0SNS9"/>
<reference evidence="1 2" key="1">
    <citation type="submission" date="2018-03" db="EMBL/GenBank/DDBJ databases">
        <title>Genomic Encyclopedia of Archaeal and Bacterial Type Strains, Phase II (KMG-II): from individual species to whole genera.</title>
        <authorList>
            <person name="Goeker M."/>
        </authorList>
    </citation>
    <scope>NUCLEOTIDE SEQUENCE [LARGE SCALE GENOMIC DNA]</scope>
    <source>
        <strain evidence="1 2">DSM 28354</strain>
    </source>
</reference>
<gene>
    <name evidence="1" type="ORF">CLV58_115119</name>
</gene>
<accession>A0A2T0SNS9</accession>
<sequence length="254" mass="30343">MDDQQQPKAKPKKRPDNAPIDALRVLLKQQAIQLTPVVNQVSALPVDDSLEYYFIPMQYMKQYAPYHRPGKPFKNFKLVNYNQPAISLSFFYKHKYSIQRNPTHDEVMLHLRNQRNELLNRSLFEQLSATQNEELRQVDGLMRAFRDNPEAYQACFSNYHHYYRYWTCAYRYFEDTTLTQTSSLTEHLLKHTERIKGQVHERINVIFIDPHYITRPVPNDNKFVDRELDTFPLQLRQGITTLYLRRNPFTDQAI</sequence>
<comment type="caution">
    <text evidence="1">The sequence shown here is derived from an EMBL/GenBank/DDBJ whole genome shotgun (WGS) entry which is preliminary data.</text>
</comment>
<evidence type="ECO:0000313" key="2">
    <source>
        <dbReference type="Proteomes" id="UP000238375"/>
    </source>
</evidence>